<dbReference type="GO" id="GO:0007218">
    <property type="term" value="P:neuropeptide signaling pathway"/>
    <property type="evidence" value="ECO:0007669"/>
    <property type="project" value="UniProtKB-KW"/>
</dbReference>
<reference evidence="2" key="2">
    <citation type="journal article" date="2010" name="PLoS Biol.">
        <title>Genome-wide analyses reveal a role for peptide hormones in planarian germline development.</title>
        <authorList>
            <person name="Collins J.J."/>
            <person name="Hou X."/>
            <person name="Romanova E.V."/>
            <person name="Lambrus B.G."/>
            <person name="Miller C.M."/>
            <person name="Saberi A."/>
            <person name="Sweedler J.V."/>
            <person name="Newmark P.A."/>
        </authorList>
    </citation>
    <scope>NUCLEOTIDE SEQUENCE</scope>
</reference>
<accession>E3CTI6</accession>
<dbReference type="EMBL" id="BK007011">
    <property type="protein sequence ID" value="DAA33900.1"/>
    <property type="molecule type" value="mRNA"/>
</dbReference>
<feature type="chain" id="PRO_5003167146" evidence="1">
    <location>
        <begin position="22"/>
        <end position="71"/>
    </location>
</feature>
<dbReference type="AlphaFoldDB" id="E3CTI6"/>
<evidence type="ECO:0000256" key="1">
    <source>
        <dbReference type="SAM" id="SignalP"/>
    </source>
</evidence>
<keyword evidence="2" id="KW-0527">Neuropeptide</keyword>
<organism evidence="2">
    <name type="scientific">Schmidtea mediterranea</name>
    <name type="common">Freshwater planarian flatworm</name>
    <dbReference type="NCBI Taxonomy" id="79327"/>
    <lineage>
        <taxon>Eukaryota</taxon>
        <taxon>Metazoa</taxon>
        <taxon>Spiralia</taxon>
        <taxon>Lophotrochozoa</taxon>
        <taxon>Platyhelminthes</taxon>
        <taxon>Rhabditophora</taxon>
        <taxon>Seriata</taxon>
        <taxon>Tricladida</taxon>
        <taxon>Continenticola</taxon>
        <taxon>Geoplanoidea</taxon>
        <taxon>Dugesiidae</taxon>
        <taxon>Schmidtea</taxon>
    </lineage>
</organism>
<feature type="signal peptide" evidence="1">
    <location>
        <begin position="1"/>
        <end position="21"/>
    </location>
</feature>
<evidence type="ECO:0000313" key="2">
    <source>
        <dbReference type="EMBL" id="DAA33900.1"/>
    </source>
</evidence>
<keyword evidence="1" id="KW-0732">Signal</keyword>
<sequence>MNISRFLKVFVIFILFQNICTLSDYETSSFNQWYDKRDSKLLFNNAKQLLWYLQKLDKMYAIAGRPRYGKR</sequence>
<protein>
    <submittedName>
        <fullName evidence="2">Neuropeptide Y prohormone-10</fullName>
    </submittedName>
</protein>
<proteinExistence type="evidence at transcript level"/>
<reference evidence="2" key="1">
    <citation type="submission" date="2009-12" db="EMBL/GenBank/DDBJ databases">
        <authorList>
            <person name="Collins J."/>
            <person name="Hou X."/>
            <person name="Romanova E.V."/>
            <person name="Miller C.M."/>
            <person name="Lambrus B.G."/>
            <person name="Sweedler J.V."/>
            <person name="Newmark P.A."/>
        </authorList>
    </citation>
    <scope>NUCLEOTIDE SEQUENCE</scope>
</reference>
<name>E3CTI6_SCHMD</name>